<evidence type="ECO:0000313" key="3">
    <source>
        <dbReference type="Proteomes" id="UP000293823"/>
    </source>
</evidence>
<dbReference type="AlphaFoldDB" id="A0A4Q4PW91"/>
<accession>A0A4Q4PW91</accession>
<gene>
    <name evidence="2" type="ORF">AA0113_g12753</name>
</gene>
<name>A0A4Q4PW91_9PLEO</name>
<organism evidence="2 3">
    <name type="scientific">Alternaria arborescens</name>
    <dbReference type="NCBI Taxonomy" id="156630"/>
    <lineage>
        <taxon>Eukaryota</taxon>
        <taxon>Fungi</taxon>
        <taxon>Dikarya</taxon>
        <taxon>Ascomycota</taxon>
        <taxon>Pezizomycotina</taxon>
        <taxon>Dothideomycetes</taxon>
        <taxon>Pleosporomycetidae</taxon>
        <taxon>Pleosporales</taxon>
        <taxon>Pleosporineae</taxon>
        <taxon>Pleosporaceae</taxon>
        <taxon>Alternaria</taxon>
        <taxon>Alternaria sect. Alternaria</taxon>
    </lineage>
</organism>
<evidence type="ECO:0000313" key="2">
    <source>
        <dbReference type="EMBL" id="RYO22810.1"/>
    </source>
</evidence>
<sequence>MESIVSKVHAELIDLAATYADAGRENVTLSLMADFQRAVFPLLDERIRIKDLEQSEELRDEMVQLLGDEHPTKPAWPYLDQLDKQDRCFAKMGCKFQLGAGLYRSPSCEEHFVCKNHRSSPCIARHEQATDFISKTKHDEKETAASPEKLEKEPRVRADLAKSTFGDEEGDRADAVQCLAKSASPPSQLVSNLRHTVDRDSKAALSQSSIVLNCKLVDVA</sequence>
<keyword evidence="3" id="KW-1185">Reference proteome</keyword>
<evidence type="ECO:0000256" key="1">
    <source>
        <dbReference type="SAM" id="MobiDB-lite"/>
    </source>
</evidence>
<dbReference type="EMBL" id="PEJP01000133">
    <property type="protein sequence ID" value="RYO22810.1"/>
    <property type="molecule type" value="Genomic_DNA"/>
</dbReference>
<reference evidence="3" key="1">
    <citation type="journal article" date="2019" name="bioRxiv">
        <title>Genomics, evolutionary history and diagnostics of the Alternaria alternata species group including apple and Asian pear pathotypes.</title>
        <authorList>
            <person name="Armitage A.D."/>
            <person name="Cockerton H.M."/>
            <person name="Sreenivasaprasad S."/>
            <person name="Woodhall J.W."/>
            <person name="Lane C.R."/>
            <person name="Harrison R.J."/>
            <person name="Clarkson J.P."/>
        </authorList>
    </citation>
    <scope>NUCLEOTIDE SEQUENCE [LARGE SCALE GENOMIC DNA]</scope>
    <source>
        <strain evidence="3">RGR 97.0016</strain>
    </source>
</reference>
<dbReference type="Proteomes" id="UP000293823">
    <property type="component" value="Unassembled WGS sequence"/>
</dbReference>
<dbReference type="OrthoDB" id="3686174at2759"/>
<feature type="region of interest" description="Disordered" evidence="1">
    <location>
        <begin position="135"/>
        <end position="155"/>
    </location>
</feature>
<comment type="caution">
    <text evidence="2">The sequence shown here is derived from an EMBL/GenBank/DDBJ whole genome shotgun (WGS) entry which is preliminary data.</text>
</comment>
<proteinExistence type="predicted"/>
<protein>
    <submittedName>
        <fullName evidence="2">Uncharacterized protein</fullName>
    </submittedName>
</protein>